<evidence type="ECO:0000313" key="2">
    <source>
        <dbReference type="Proteomes" id="UP000632289"/>
    </source>
</evidence>
<dbReference type="RefSeq" id="WP_191211122.1">
    <property type="nucleotide sequence ID" value="NZ_BAABKL010000020.1"/>
</dbReference>
<dbReference type="EMBL" id="JACXYU010000012">
    <property type="protein sequence ID" value="MBD3933820.1"/>
    <property type="molecule type" value="Genomic_DNA"/>
</dbReference>
<evidence type="ECO:0000313" key="1">
    <source>
        <dbReference type="EMBL" id="MBD3933820.1"/>
    </source>
</evidence>
<comment type="caution">
    <text evidence="1">The sequence shown here is derived from an EMBL/GenBank/DDBJ whole genome shotgun (WGS) entry which is preliminary data.</text>
</comment>
<dbReference type="Proteomes" id="UP000632289">
    <property type="component" value="Unassembled WGS sequence"/>
</dbReference>
<gene>
    <name evidence="1" type="ORF">IF129_19955</name>
</gene>
<proteinExistence type="predicted"/>
<organism evidence="1 2">
    <name type="scientific">Streptomyces chumphonensis</name>
    <dbReference type="NCBI Taxonomy" id="1214925"/>
    <lineage>
        <taxon>Bacteria</taxon>
        <taxon>Bacillati</taxon>
        <taxon>Actinomycetota</taxon>
        <taxon>Actinomycetes</taxon>
        <taxon>Kitasatosporales</taxon>
        <taxon>Streptomycetaceae</taxon>
        <taxon>Streptomyces</taxon>
    </lineage>
</organism>
<sequence length="193" mass="20207">MPLHAHQAPAAALRSVLAALGSSTAPLRGTPAAEAHGGLRPEQPLPVYVLTGITGPGGPPSPRLTGWRFLLRGSDTAVGTAEAMLTADGWAFSHFGEGPYVRSTEVALRHADALPAPYRPRLLSVPELYMLTLWLHGDPAVDATDGTLSPEDLLVPLAPAPPGIAPHLPHRVDALLPLLTHRLVPAPLLHTPA</sequence>
<name>A0A927F1D6_9ACTN</name>
<reference evidence="1" key="1">
    <citation type="submission" date="2020-09" db="EMBL/GenBank/DDBJ databases">
        <title>Secondary metabolite and genome analysis of marine Streptomyces chumphonensis KK1-2T.</title>
        <authorList>
            <person name="Phongsopitanun W."/>
            <person name="Kanchanasin P."/>
            <person name="Pittayakhajonwut P."/>
            <person name="Suwanborirux K."/>
            <person name="Tanasupawat S."/>
        </authorList>
    </citation>
    <scope>NUCLEOTIDE SEQUENCE</scope>
    <source>
        <strain evidence="1">KK1-2</strain>
    </source>
</reference>
<keyword evidence="2" id="KW-1185">Reference proteome</keyword>
<protein>
    <submittedName>
        <fullName evidence="1">Uncharacterized protein</fullName>
    </submittedName>
</protein>
<accession>A0A927F1D6</accession>
<dbReference type="AlphaFoldDB" id="A0A927F1D6"/>